<reference evidence="2" key="1">
    <citation type="submission" date="2023-07" db="EMBL/GenBank/DDBJ databases">
        <authorList>
            <consortium name="AG Swart"/>
            <person name="Singh M."/>
            <person name="Singh A."/>
            <person name="Seah K."/>
            <person name="Emmerich C."/>
        </authorList>
    </citation>
    <scope>NUCLEOTIDE SEQUENCE</scope>
    <source>
        <strain evidence="2">DP1</strain>
    </source>
</reference>
<evidence type="ECO:0000313" key="3">
    <source>
        <dbReference type="Proteomes" id="UP001295684"/>
    </source>
</evidence>
<accession>A0AAD1UGS1</accession>
<dbReference type="EMBL" id="CAMPGE010008765">
    <property type="protein sequence ID" value="CAI2367651.1"/>
    <property type="molecule type" value="Genomic_DNA"/>
</dbReference>
<keyword evidence="3" id="KW-1185">Reference proteome</keyword>
<organism evidence="2 3">
    <name type="scientific">Euplotes crassus</name>
    <dbReference type="NCBI Taxonomy" id="5936"/>
    <lineage>
        <taxon>Eukaryota</taxon>
        <taxon>Sar</taxon>
        <taxon>Alveolata</taxon>
        <taxon>Ciliophora</taxon>
        <taxon>Intramacronucleata</taxon>
        <taxon>Spirotrichea</taxon>
        <taxon>Hypotrichia</taxon>
        <taxon>Euplotida</taxon>
        <taxon>Euplotidae</taxon>
        <taxon>Moneuplotes</taxon>
    </lineage>
</organism>
<gene>
    <name evidence="2" type="ORF">ECRASSUSDP1_LOCUS8939</name>
</gene>
<dbReference type="Proteomes" id="UP001295684">
    <property type="component" value="Unassembled WGS sequence"/>
</dbReference>
<feature type="region of interest" description="Disordered" evidence="1">
    <location>
        <begin position="1"/>
        <end position="24"/>
    </location>
</feature>
<dbReference type="AlphaFoldDB" id="A0AAD1UGS1"/>
<comment type="caution">
    <text evidence="2">The sequence shown here is derived from an EMBL/GenBank/DDBJ whole genome shotgun (WGS) entry which is preliminary data.</text>
</comment>
<proteinExistence type="predicted"/>
<sequence>MATGEFRAVPLQGYTGIDDEDPEEQKIQRMRDRKAEEQMKIKANQNTHNIISQNNSKLKNYVNPKYKGKIIAYDSNGNILASNNKDFKVNGNKLPQKVQGVEFNISESNHNQMDTKGSFYKPNGTGYSENLRREKASISSIKENISEPPQNYKFEKAKSPSMMENHIEFNSGSHPNNVLVPKRGVTLRTGVGAGQKSYSQQIASSRPTNVIAGNTKRMSRAQYAATIAKEGLQFQDRLKKLKSEAKKEDGRFYDISEQTSENISEIPSVKARRSSNAINDSYNQLKGIRRNSGKNIISSHTGQTKIKKQKSGSNFISAPNNNQVIVNNKYDVSKLLLADSSIAPTSQPIAQPKKYSYGFGREKISRRIKNGGKVRVLSHNYHGLSYKTRMPKACTSLITCLIVLSILFSRASHSAGC</sequence>
<evidence type="ECO:0000313" key="2">
    <source>
        <dbReference type="EMBL" id="CAI2367651.1"/>
    </source>
</evidence>
<name>A0AAD1UGS1_EUPCR</name>
<protein>
    <submittedName>
        <fullName evidence="2">Uncharacterized protein</fullName>
    </submittedName>
</protein>
<evidence type="ECO:0000256" key="1">
    <source>
        <dbReference type="SAM" id="MobiDB-lite"/>
    </source>
</evidence>